<dbReference type="RefSeq" id="WP_113069569.1">
    <property type="nucleotide sequence ID" value="NZ_AP025280.1"/>
</dbReference>
<proteinExistence type="predicted"/>
<accession>A0AA42UI82</accession>
<reference evidence="2" key="1">
    <citation type="submission" date="2022-09" db="EMBL/GenBank/DDBJ databases">
        <title>Intensive care unit water sources are persistently colonized with multi-drug resistant bacteria and are the site of extensive horizontal gene transfer of antibiotic resistance genes.</title>
        <authorList>
            <person name="Diorio-Toth L."/>
        </authorList>
    </citation>
    <scope>NUCLEOTIDE SEQUENCE</scope>
    <source>
        <strain evidence="2">GD03710</strain>
    </source>
</reference>
<dbReference type="AlphaFoldDB" id="A0AA42UI82"/>
<evidence type="ECO:0000256" key="1">
    <source>
        <dbReference type="SAM" id="Phobius"/>
    </source>
</evidence>
<feature type="transmembrane region" description="Helical" evidence="1">
    <location>
        <begin position="75"/>
        <end position="92"/>
    </location>
</feature>
<dbReference type="EMBL" id="JAOCIZ010000080">
    <property type="protein sequence ID" value="MDH1506787.1"/>
    <property type="molecule type" value="Genomic_DNA"/>
</dbReference>
<evidence type="ECO:0000313" key="3">
    <source>
        <dbReference type="Proteomes" id="UP001161704"/>
    </source>
</evidence>
<gene>
    <name evidence="2" type="ORF">N5I20_17195</name>
</gene>
<protein>
    <submittedName>
        <fullName evidence="2">Uncharacterized protein</fullName>
    </submittedName>
</protein>
<feature type="transmembrane region" description="Helical" evidence="1">
    <location>
        <begin position="147"/>
        <end position="164"/>
    </location>
</feature>
<organism evidence="2 3">
    <name type="scientific">Aeromonas caviae</name>
    <name type="common">Aeromonas punctata</name>
    <dbReference type="NCBI Taxonomy" id="648"/>
    <lineage>
        <taxon>Bacteria</taxon>
        <taxon>Pseudomonadati</taxon>
        <taxon>Pseudomonadota</taxon>
        <taxon>Gammaproteobacteria</taxon>
        <taxon>Aeromonadales</taxon>
        <taxon>Aeromonadaceae</taxon>
        <taxon>Aeromonas</taxon>
    </lineage>
</organism>
<sequence length="180" mass="20812">MNTLHAESAQTPHSDALPAGLPSLLQRCDNQLMGLCQRLCHWFGQLLLLSLGGGYVWTVFAAIFEYGEGVADMDMVEKGTLLLLIFLLWRYWRYCQYCLTPYWQRLLRPLQYWGWVFVIELATVGIIFVADATLLVGDVREYHDDAVYEHLDCLLFLMALYLAAPRFQHFRSTSTVEQPR</sequence>
<keyword evidence="1" id="KW-0812">Transmembrane</keyword>
<keyword evidence="1" id="KW-1133">Transmembrane helix</keyword>
<feature type="transmembrane region" description="Helical" evidence="1">
    <location>
        <begin position="112"/>
        <end position="135"/>
    </location>
</feature>
<feature type="transmembrane region" description="Helical" evidence="1">
    <location>
        <begin position="42"/>
        <end position="63"/>
    </location>
</feature>
<evidence type="ECO:0000313" key="2">
    <source>
        <dbReference type="EMBL" id="MDH1506787.1"/>
    </source>
</evidence>
<name>A0AA42UI82_AERCA</name>
<dbReference type="Proteomes" id="UP001161704">
    <property type="component" value="Unassembled WGS sequence"/>
</dbReference>
<keyword evidence="1" id="KW-0472">Membrane</keyword>
<comment type="caution">
    <text evidence="2">The sequence shown here is derived from an EMBL/GenBank/DDBJ whole genome shotgun (WGS) entry which is preliminary data.</text>
</comment>